<accession>A0A139HU61</accession>
<sequence>MPEMMLNFGVWGPGPSKYEDAVAWNRAFEAEIHALSSQKWLEKYHATSLPSIYNKVKADDSGSAAIPSGRSRWYRFTAMF</sequence>
<organism evidence="1 2">
    <name type="scientific">Pseudocercospora musae</name>
    <dbReference type="NCBI Taxonomy" id="113226"/>
    <lineage>
        <taxon>Eukaryota</taxon>
        <taxon>Fungi</taxon>
        <taxon>Dikarya</taxon>
        <taxon>Ascomycota</taxon>
        <taxon>Pezizomycotina</taxon>
        <taxon>Dothideomycetes</taxon>
        <taxon>Dothideomycetidae</taxon>
        <taxon>Mycosphaerellales</taxon>
        <taxon>Mycosphaerellaceae</taxon>
        <taxon>Pseudocercospora</taxon>
    </lineage>
</organism>
<protein>
    <submittedName>
        <fullName evidence="1">Uncharacterized protein</fullName>
    </submittedName>
</protein>
<name>A0A139HU61_9PEZI</name>
<gene>
    <name evidence="1" type="ORF">AC579_852</name>
</gene>
<dbReference type="EMBL" id="LFZO01000558">
    <property type="protein sequence ID" value="KXT06014.1"/>
    <property type="molecule type" value="Genomic_DNA"/>
</dbReference>
<dbReference type="Proteomes" id="UP000073492">
    <property type="component" value="Unassembled WGS sequence"/>
</dbReference>
<dbReference type="OrthoDB" id="415825at2759"/>
<dbReference type="STRING" id="113226.A0A139HU61"/>
<keyword evidence="2" id="KW-1185">Reference proteome</keyword>
<evidence type="ECO:0000313" key="2">
    <source>
        <dbReference type="Proteomes" id="UP000073492"/>
    </source>
</evidence>
<evidence type="ECO:0000313" key="1">
    <source>
        <dbReference type="EMBL" id="KXT06014.1"/>
    </source>
</evidence>
<proteinExistence type="predicted"/>
<dbReference type="AlphaFoldDB" id="A0A139HU61"/>
<comment type="caution">
    <text evidence="1">The sequence shown here is derived from an EMBL/GenBank/DDBJ whole genome shotgun (WGS) entry which is preliminary data.</text>
</comment>
<reference evidence="1 2" key="1">
    <citation type="submission" date="2015-07" db="EMBL/GenBank/DDBJ databases">
        <title>Comparative genomics of the Sigatoka disease complex on banana suggests a link between parallel evolutionary changes in Pseudocercospora fijiensis and Pseudocercospora eumusae and increased virulence on the banana host.</title>
        <authorList>
            <person name="Chang T.-C."/>
            <person name="Salvucci A."/>
            <person name="Crous P.W."/>
            <person name="Stergiopoulos I."/>
        </authorList>
    </citation>
    <scope>NUCLEOTIDE SEQUENCE [LARGE SCALE GENOMIC DNA]</scope>
    <source>
        <strain evidence="1 2">CBS 116634</strain>
    </source>
</reference>